<protein>
    <submittedName>
        <fullName evidence="1">Uncharacterized protein</fullName>
    </submittedName>
</protein>
<dbReference type="Proteomes" id="UP000092377">
    <property type="component" value="Unassembled WGS sequence"/>
</dbReference>
<accession>A0A1B8HK81</accession>
<gene>
    <name evidence="1" type="ORF">AYY18_19510</name>
</gene>
<evidence type="ECO:0000313" key="1">
    <source>
        <dbReference type="EMBL" id="OBU09608.1"/>
    </source>
</evidence>
<sequence>MHISAETVSAKFHAFESSIKSTIKNLFASLHSISDIKMTNNKPADFRAIAFSLDDDVGSGSGKTILQGYTNNFRGKGEDAIILHGSTDGRLTVGTKACKVIENGHEVAKLDTSETRHIRADELVSYLKKKSDNQINLADNTGPIHLLSCYGKRYAAQELANATGRDVIAYSHQQIRCGGLQQIERINFSVESAYKNKYDPRKIIYGTEAYPSVPKTFHPVK</sequence>
<reference evidence="2" key="1">
    <citation type="submission" date="2016-06" db="EMBL/GenBank/DDBJ databases">
        <authorList>
            <person name="Butler K."/>
        </authorList>
    </citation>
    <scope>NUCLEOTIDE SEQUENCE [LARGE SCALE GENOMIC DNA]</scope>
    <source>
        <strain evidence="2">GCSL-Mp20</strain>
    </source>
</reference>
<name>A0A1B8HK81_9GAMM</name>
<dbReference type="RefSeq" id="WP_067402107.1">
    <property type="nucleotide sequence ID" value="NZ_LZEY01000020.1"/>
</dbReference>
<dbReference type="EMBL" id="LZEY01000020">
    <property type="protein sequence ID" value="OBU09608.1"/>
    <property type="molecule type" value="Genomic_DNA"/>
</dbReference>
<proteinExistence type="predicted"/>
<comment type="caution">
    <text evidence="1">The sequence shown here is derived from an EMBL/GenBank/DDBJ whole genome shotgun (WGS) entry which is preliminary data.</text>
</comment>
<evidence type="ECO:0000313" key="2">
    <source>
        <dbReference type="Proteomes" id="UP000092377"/>
    </source>
</evidence>
<dbReference type="OrthoDB" id="5862074at2"/>
<organism evidence="1 2">
    <name type="scientific">Morganella psychrotolerans</name>
    <dbReference type="NCBI Taxonomy" id="368603"/>
    <lineage>
        <taxon>Bacteria</taxon>
        <taxon>Pseudomonadati</taxon>
        <taxon>Pseudomonadota</taxon>
        <taxon>Gammaproteobacteria</taxon>
        <taxon>Enterobacterales</taxon>
        <taxon>Morganellaceae</taxon>
        <taxon>Morganella</taxon>
    </lineage>
</organism>
<dbReference type="AlphaFoldDB" id="A0A1B8HK81"/>
<keyword evidence="2" id="KW-1185">Reference proteome</keyword>